<evidence type="ECO:0000256" key="3">
    <source>
        <dbReference type="ARBA" id="ARBA00022448"/>
    </source>
</evidence>
<evidence type="ECO:0000256" key="7">
    <source>
        <dbReference type="ARBA" id="ARBA00022989"/>
    </source>
</evidence>
<evidence type="ECO:0000256" key="1">
    <source>
        <dbReference type="ARBA" id="ARBA00004304"/>
    </source>
</evidence>
<keyword evidence="6 12" id="KW-0375">Hydrogen ion transport</keyword>
<reference evidence="14" key="2">
    <citation type="journal article" date="2015" name="Mitochondrial DNA">
        <title>The complete mitochondrial genome of Kaloula rugifera (Amphibia, Anura, Microhylidae).</title>
        <authorList>
            <person name="Deng X."/>
            <person name="Wang S."/>
            <person name="Liang X."/>
            <person name="Jiang J."/>
            <person name="Wang B."/>
            <person name="Deng L."/>
        </authorList>
    </citation>
    <scope>NUCLEOTIDE SEQUENCE</scope>
    <source>
        <strain evidence="14">CIb20140545</strain>
    </source>
</reference>
<evidence type="ECO:0000256" key="10">
    <source>
        <dbReference type="ARBA" id="ARBA00023136"/>
    </source>
</evidence>
<evidence type="ECO:0000256" key="8">
    <source>
        <dbReference type="ARBA" id="ARBA00023065"/>
    </source>
</evidence>
<dbReference type="GO" id="GO:0031966">
    <property type="term" value="C:mitochondrial membrane"/>
    <property type="evidence" value="ECO:0007669"/>
    <property type="project" value="UniProtKB-SubCell"/>
</dbReference>
<keyword evidence="10 13" id="KW-0472">Membrane</keyword>
<dbReference type="PANTHER" id="PTHR39937:SF1">
    <property type="entry name" value="ATP SYNTHASE PROTEIN 8"/>
    <property type="match status" value="1"/>
</dbReference>
<proteinExistence type="inferred from homology"/>
<dbReference type="GO" id="GO:0015986">
    <property type="term" value="P:proton motive force-driven ATP synthesis"/>
    <property type="evidence" value="ECO:0007669"/>
    <property type="project" value="InterPro"/>
</dbReference>
<evidence type="ECO:0000313" key="14">
    <source>
        <dbReference type="EMBL" id="AKP94987.1"/>
    </source>
</evidence>
<sequence length="54" mass="6365">MPQLIPDPWFFIFLSSWLILISLAPRKILKHNILNDPTPSTTKTSTNNWTWPWS</sequence>
<evidence type="ECO:0000256" key="5">
    <source>
        <dbReference type="ARBA" id="ARBA00022692"/>
    </source>
</evidence>
<dbReference type="EMBL" id="KP682314">
    <property type="protein sequence ID" value="AKP94987.1"/>
    <property type="molecule type" value="Genomic_DNA"/>
</dbReference>
<dbReference type="AlphaFoldDB" id="A0A0U2DUM5"/>
<keyword evidence="3 12" id="KW-0813">Transport</keyword>
<protein>
    <recommendedName>
        <fullName evidence="12">ATP synthase complex subunit 8</fullName>
    </recommendedName>
</protein>
<dbReference type="GeneID" id="26893513"/>
<feature type="transmembrane region" description="Helical" evidence="13">
    <location>
        <begin position="6"/>
        <end position="24"/>
    </location>
</feature>
<evidence type="ECO:0000256" key="12">
    <source>
        <dbReference type="RuleBase" id="RU003661"/>
    </source>
</evidence>
<name>A0A0U2DUM5_9NEOB</name>
<gene>
    <name evidence="14" type="primary">ATP8</name>
</gene>
<keyword evidence="5 12" id="KW-0812">Transmembrane</keyword>
<keyword evidence="11" id="KW-0066">ATP synthesis</keyword>
<dbReference type="PANTHER" id="PTHR39937">
    <property type="entry name" value="ATP SYNTHASE PROTEIN 8"/>
    <property type="match status" value="1"/>
</dbReference>
<accession>A0A0U2DUM5</accession>
<dbReference type="CTD" id="4509"/>
<evidence type="ECO:0000256" key="13">
    <source>
        <dbReference type="SAM" id="Phobius"/>
    </source>
</evidence>
<organism evidence="14">
    <name type="scientific">Kaloula rugifera</name>
    <name type="common">Szechuan narrowmouth toad</name>
    <dbReference type="NCBI Taxonomy" id="1231732"/>
    <lineage>
        <taxon>Eukaryota</taxon>
        <taxon>Metazoa</taxon>
        <taxon>Chordata</taxon>
        <taxon>Craniata</taxon>
        <taxon>Vertebrata</taxon>
        <taxon>Euteleostomi</taxon>
        <taxon>Amphibia</taxon>
        <taxon>Batrachia</taxon>
        <taxon>Anura</taxon>
        <taxon>Neobatrachia</taxon>
        <taxon>Microhyloidea</taxon>
        <taxon>Microhylidae</taxon>
        <taxon>Microhylinae</taxon>
        <taxon>Kaloula</taxon>
    </lineage>
</organism>
<evidence type="ECO:0000256" key="9">
    <source>
        <dbReference type="ARBA" id="ARBA00023128"/>
    </source>
</evidence>
<dbReference type="GO" id="GO:0045259">
    <property type="term" value="C:proton-transporting ATP synthase complex"/>
    <property type="evidence" value="ECO:0007669"/>
    <property type="project" value="UniProtKB-KW"/>
</dbReference>
<dbReference type="RefSeq" id="YP_009233479.1">
    <property type="nucleotide sequence ID" value="NC_029409.1"/>
</dbReference>
<geneLocation type="mitochondrion" evidence="14"/>
<keyword evidence="4 12" id="KW-0138">CF(0)</keyword>
<dbReference type="InterPro" id="IPR050635">
    <property type="entry name" value="ATPase_protein_8"/>
</dbReference>
<keyword evidence="8 12" id="KW-0406">Ion transport</keyword>
<keyword evidence="7 13" id="KW-1133">Transmembrane helix</keyword>
<keyword evidence="9 12" id="KW-0496">Mitochondrion</keyword>
<comment type="similarity">
    <text evidence="2 12">Belongs to the ATPase protein 8 family.</text>
</comment>
<comment type="subcellular location">
    <subcellularLocation>
        <location evidence="1 12">Mitochondrion membrane</location>
        <topology evidence="1 12">Single-pass membrane protein</topology>
    </subcellularLocation>
</comment>
<dbReference type="Pfam" id="PF00895">
    <property type="entry name" value="ATP-synt_8"/>
    <property type="match status" value="1"/>
</dbReference>
<dbReference type="GO" id="GO:0015078">
    <property type="term" value="F:proton transmembrane transporter activity"/>
    <property type="evidence" value="ECO:0007669"/>
    <property type="project" value="InterPro"/>
</dbReference>
<evidence type="ECO:0000256" key="2">
    <source>
        <dbReference type="ARBA" id="ARBA00008892"/>
    </source>
</evidence>
<evidence type="ECO:0000256" key="4">
    <source>
        <dbReference type="ARBA" id="ARBA00022547"/>
    </source>
</evidence>
<reference evidence="15" key="1">
    <citation type="journal article" date="2015" name="Mitochondrial DNA">
        <title>Complete mitochondrial genome sequence of the Sichuan digging frog Kaloula rugifera (Anura: Microhylidae).</title>
        <authorList>
            <person name="Jiang L."/>
            <person name="Zhao L."/>
            <person name="Shuai X."/>
            <person name="Ren Z."/>
            <person name="Shen H."/>
            <person name="Liu F."/>
            <person name="Ruan Q."/>
            <person name="Chen W."/>
        </authorList>
    </citation>
    <scope>NUCLEOTIDE SEQUENCE</scope>
</reference>
<dbReference type="EMBL" id="KT878719">
    <property type="protein sequence ID" value="AMB49006.1"/>
    <property type="molecule type" value="Genomic_DNA"/>
</dbReference>
<dbReference type="InterPro" id="IPR001421">
    <property type="entry name" value="ATP8_metazoa"/>
</dbReference>
<evidence type="ECO:0000256" key="11">
    <source>
        <dbReference type="ARBA" id="ARBA00023310"/>
    </source>
</evidence>
<evidence type="ECO:0000313" key="15">
    <source>
        <dbReference type="EMBL" id="AMB49006.1"/>
    </source>
</evidence>
<evidence type="ECO:0000256" key="6">
    <source>
        <dbReference type="ARBA" id="ARBA00022781"/>
    </source>
</evidence>